<dbReference type="SMART" id="SM00028">
    <property type="entry name" value="TPR"/>
    <property type="match status" value="5"/>
</dbReference>
<evidence type="ECO:0000256" key="1">
    <source>
        <dbReference type="ARBA" id="ARBA00004275"/>
    </source>
</evidence>
<evidence type="ECO:0000256" key="3">
    <source>
        <dbReference type="ARBA" id="ARBA00005348"/>
    </source>
</evidence>
<evidence type="ECO:0000256" key="5">
    <source>
        <dbReference type="ARBA" id="ARBA00022737"/>
    </source>
</evidence>
<evidence type="ECO:0000256" key="8">
    <source>
        <dbReference type="PROSITE-ProRule" id="PRU00339"/>
    </source>
</evidence>
<keyword evidence="10" id="KW-1185">Reference proteome</keyword>
<dbReference type="PANTHER" id="PTHR10130">
    <property type="entry name" value="PEROXISOMAL TARGETING SIGNAL 1 RECEPTOR PEX5"/>
    <property type="match status" value="1"/>
</dbReference>
<evidence type="ECO:0000313" key="9">
    <source>
        <dbReference type="EMBL" id="KAL2916416.1"/>
    </source>
</evidence>
<evidence type="ECO:0008006" key="11">
    <source>
        <dbReference type="Google" id="ProtNLM"/>
    </source>
</evidence>
<keyword evidence="7" id="KW-0576">Peroxisome</keyword>
<comment type="caution">
    <text evidence="9">The sequence shown here is derived from an EMBL/GenBank/DDBJ whole genome shotgun (WGS) entry which is preliminary data.</text>
</comment>
<feature type="repeat" description="TPR" evidence="8">
    <location>
        <begin position="589"/>
        <end position="622"/>
    </location>
</feature>
<evidence type="ECO:0000256" key="6">
    <source>
        <dbReference type="ARBA" id="ARBA00022803"/>
    </source>
</evidence>
<dbReference type="PROSITE" id="PS50005">
    <property type="entry name" value="TPR"/>
    <property type="match status" value="2"/>
</dbReference>
<accession>A0ABR4NA65</accession>
<reference evidence="9 10" key="1">
    <citation type="submission" date="2023-09" db="EMBL/GenBank/DDBJ databases">
        <title>Pangenome analysis of Batrachochytrium dendrobatidis and related Chytrids.</title>
        <authorList>
            <person name="Yacoub M.N."/>
            <person name="Stajich J.E."/>
            <person name="James T.Y."/>
        </authorList>
    </citation>
    <scope>NUCLEOTIDE SEQUENCE [LARGE SCALE GENOMIC DNA]</scope>
    <source>
        <strain evidence="9 10">JEL0888</strain>
    </source>
</reference>
<dbReference type="PANTHER" id="PTHR10130:SF0">
    <property type="entry name" value="GH08708P"/>
    <property type="match status" value="1"/>
</dbReference>
<comment type="similarity">
    <text evidence="3">Belongs to the peroxisomal targeting signal receptor family.</text>
</comment>
<protein>
    <recommendedName>
        <fullName evidence="11">Peroxin-5</fullName>
    </recommendedName>
</protein>
<name>A0ABR4NA65_9FUNG</name>
<organism evidence="9 10">
    <name type="scientific">Polyrhizophydium stewartii</name>
    <dbReference type="NCBI Taxonomy" id="2732419"/>
    <lineage>
        <taxon>Eukaryota</taxon>
        <taxon>Fungi</taxon>
        <taxon>Fungi incertae sedis</taxon>
        <taxon>Chytridiomycota</taxon>
        <taxon>Chytridiomycota incertae sedis</taxon>
        <taxon>Chytridiomycetes</taxon>
        <taxon>Rhizophydiales</taxon>
        <taxon>Rhizophydiales incertae sedis</taxon>
        <taxon>Polyrhizophydium</taxon>
    </lineage>
</organism>
<dbReference type="Proteomes" id="UP001527925">
    <property type="component" value="Unassembled WGS sequence"/>
</dbReference>
<gene>
    <name evidence="9" type="ORF">HK105_204172</name>
</gene>
<evidence type="ECO:0000256" key="2">
    <source>
        <dbReference type="ARBA" id="ARBA00004496"/>
    </source>
</evidence>
<evidence type="ECO:0000256" key="4">
    <source>
        <dbReference type="ARBA" id="ARBA00022490"/>
    </source>
</evidence>
<evidence type="ECO:0000313" key="10">
    <source>
        <dbReference type="Proteomes" id="UP001527925"/>
    </source>
</evidence>
<dbReference type="SUPFAM" id="SSF48452">
    <property type="entry name" value="TPR-like"/>
    <property type="match status" value="1"/>
</dbReference>
<dbReference type="InterPro" id="IPR011990">
    <property type="entry name" value="TPR-like_helical_dom_sf"/>
</dbReference>
<dbReference type="InterPro" id="IPR024111">
    <property type="entry name" value="PEX5/PEX5L"/>
</dbReference>
<proteinExistence type="inferred from homology"/>
<evidence type="ECO:0000256" key="7">
    <source>
        <dbReference type="ARBA" id="ARBA00023140"/>
    </source>
</evidence>
<dbReference type="Gene3D" id="1.25.40.10">
    <property type="entry name" value="Tetratricopeptide repeat domain"/>
    <property type="match status" value="1"/>
</dbReference>
<dbReference type="InterPro" id="IPR019734">
    <property type="entry name" value="TPR_rpt"/>
</dbReference>
<feature type="repeat" description="TPR" evidence="8">
    <location>
        <begin position="555"/>
        <end position="588"/>
    </location>
</feature>
<keyword evidence="4" id="KW-0963">Cytoplasm</keyword>
<sequence>MDFAGASAAECGPGGSALTQLSKQLGTDKSLQQLAHEFLHGVGSSSTATAGPRPDAFQLGAIGRELEAIHPGQLGKPGAGDWAAEFHAVPPGALAHPYPHDPHHAEFERAFAAAQAPPHAWAAEFQTQHAAHADAAALHLDPHLSREFDQAFERAKESTTWEAEFAGQAAPSWEAEFQQQMAAEGITIDAVSTPEAMSKTAGLLLDIVEKSANPKFKQSKFVGFIEKLRDQKIVIEGNKVVEQVGPAPPAAADMAAGPKQWADDFLQEHGGVTGGPRPTSWEEDFAMASGAPAQAQVQPPPALWADEFISGPDLAARGAGANWINDFINTEQADVDGQAERDLYERDWAEQFRERAAREPQDEQDKMWAEMSKAWDEANGITGGPSAASGYAADNDPRFSNYQFTENNPYLSESYSLEFLRSPEQHSSLAESVLALEAAVQREPSNASAWRFLGQRQQENENDVSAIAALRRCVALDPTHLPAWLTLAVSYTNEGYVNEAYHALNQWIAHNPRYEQFAGVPWESRQVVASSERHAAITEKLIAAAGSLPGENLDEDVQIALGVLFNISGEYDKATDCFEAALSKRPSDYMLWNKLGATLANSFQPERAIDAYFNALQINPAYVRTRYNLAIASIQIGQHREAAEHLLGALSVQASSMAQVMHSNKGKGRAGDFDPSLIGSSQSETVWTTLRLLCDTYLQRSDLVDACDARDLEAFRAGFDF</sequence>
<dbReference type="EMBL" id="JADGIZ020000017">
    <property type="protein sequence ID" value="KAL2916416.1"/>
    <property type="molecule type" value="Genomic_DNA"/>
</dbReference>
<keyword evidence="5" id="KW-0677">Repeat</keyword>
<keyword evidence="6 8" id="KW-0802">TPR repeat</keyword>
<comment type="subcellular location">
    <subcellularLocation>
        <location evidence="2">Cytoplasm</location>
    </subcellularLocation>
    <subcellularLocation>
        <location evidence="1">Peroxisome</location>
    </subcellularLocation>
</comment>